<evidence type="ECO:0000313" key="2">
    <source>
        <dbReference type="Proteomes" id="UP000007646"/>
    </source>
</evidence>
<dbReference type="InParanoid" id="G3TV27"/>
<organism evidence="1 2">
    <name type="scientific">Loxodonta africana</name>
    <name type="common">African elephant</name>
    <dbReference type="NCBI Taxonomy" id="9785"/>
    <lineage>
        <taxon>Eukaryota</taxon>
        <taxon>Metazoa</taxon>
        <taxon>Chordata</taxon>
        <taxon>Craniata</taxon>
        <taxon>Vertebrata</taxon>
        <taxon>Euteleostomi</taxon>
        <taxon>Mammalia</taxon>
        <taxon>Eutheria</taxon>
        <taxon>Afrotheria</taxon>
        <taxon>Proboscidea</taxon>
        <taxon>Elephantidae</taxon>
        <taxon>Loxodonta</taxon>
    </lineage>
</organism>
<dbReference type="AlphaFoldDB" id="G3TV27"/>
<accession>G3TV27</accession>
<evidence type="ECO:0000313" key="1">
    <source>
        <dbReference type="Ensembl" id="ENSLAFP00000019435.1"/>
    </source>
</evidence>
<protein>
    <submittedName>
        <fullName evidence="1">Uncharacterized protein</fullName>
    </submittedName>
</protein>
<dbReference type="Proteomes" id="UP000007646">
    <property type="component" value="Unassembled WGS sequence"/>
</dbReference>
<reference evidence="1" key="3">
    <citation type="submission" date="2025-09" db="UniProtKB">
        <authorList>
            <consortium name="Ensembl"/>
        </authorList>
    </citation>
    <scope>IDENTIFICATION</scope>
    <source>
        <strain evidence="1">Isolate ISIS603380</strain>
    </source>
</reference>
<reference evidence="1 2" key="1">
    <citation type="submission" date="2009-06" db="EMBL/GenBank/DDBJ databases">
        <title>The Genome Sequence of Loxodonta africana (African elephant).</title>
        <authorList>
            <person name="Di Palma F."/>
            <person name="Heiman D."/>
            <person name="Young S."/>
            <person name="Johnson J."/>
            <person name="Lander E.S."/>
            <person name="Lindblad-Toh K."/>
        </authorList>
    </citation>
    <scope>NUCLEOTIDE SEQUENCE [LARGE SCALE GENOMIC DNA]</scope>
    <source>
        <strain evidence="1 2">Isolate ISIS603380</strain>
    </source>
</reference>
<reference evidence="1" key="2">
    <citation type="submission" date="2025-08" db="UniProtKB">
        <authorList>
            <consortium name="Ensembl"/>
        </authorList>
    </citation>
    <scope>IDENTIFICATION</scope>
    <source>
        <strain evidence="1">Isolate ISIS603380</strain>
    </source>
</reference>
<sequence>GDVCFSNAKRFKVSSIKIQAVLTVFLNQLHEPFASLSDALFLIIYRRCRL</sequence>
<proteinExistence type="predicted"/>
<dbReference type="Ensembl" id="ENSLAFT00000028718.1">
    <property type="protein sequence ID" value="ENSLAFP00000019435.1"/>
    <property type="gene ID" value="ENSLAFG00000026493.1"/>
</dbReference>
<keyword evidence="2" id="KW-1185">Reference proteome</keyword>
<dbReference type="HOGENOM" id="CLU_3129500_0_0_1"/>
<name>G3TV27_LOXAF</name>